<dbReference type="GO" id="GO:0006508">
    <property type="term" value="P:proteolysis"/>
    <property type="evidence" value="ECO:0007669"/>
    <property type="project" value="InterPro"/>
</dbReference>
<evidence type="ECO:0000259" key="3">
    <source>
        <dbReference type="Pfam" id="PF12697"/>
    </source>
</evidence>
<dbReference type="PANTHER" id="PTHR22946">
    <property type="entry name" value="DIENELACTONE HYDROLASE DOMAIN-CONTAINING PROTEIN-RELATED"/>
    <property type="match status" value="1"/>
</dbReference>
<evidence type="ECO:0000313" key="5">
    <source>
        <dbReference type="Proteomes" id="UP000324233"/>
    </source>
</evidence>
<dbReference type="GO" id="GO:0052689">
    <property type="term" value="F:carboxylic ester hydrolase activity"/>
    <property type="evidence" value="ECO:0007669"/>
    <property type="project" value="UniProtKB-ARBA"/>
</dbReference>
<dbReference type="InterPro" id="IPR029058">
    <property type="entry name" value="AB_hydrolase_fold"/>
</dbReference>
<protein>
    <submittedName>
        <fullName evidence="4">Alpha/beta hydrolase family protein</fullName>
    </submittedName>
</protein>
<dbReference type="Gene3D" id="3.40.50.1820">
    <property type="entry name" value="alpha/beta hydrolase"/>
    <property type="match status" value="1"/>
</dbReference>
<name>A0A5B9WBE0_9BACT</name>
<dbReference type="Pfam" id="PF12697">
    <property type="entry name" value="Abhydrolase_6"/>
    <property type="match status" value="1"/>
</dbReference>
<sequence length="301" mass="31579">MRLLAGPIVCGAILGGGCGGPGAGVDLPPPTPGLELRGEDFAQARAAFSTRLTRHAPPPGQAQALPAIPDAETVEYASGHLRLKAYRSRPSAGPARRPAVLFLHGGFSFGEGHWEMSRPFREAGFVVMTPVLRGENGQPGDFSLFGDEVGDVLAAADVLASAPDVDPRNVFVAGHSVGGTLAMLAAMTSRRFRAAASFSGSPDLNIYLKVSRTPAPFDASSAAEVRLRSAVAYASSFKCPARLYYGEDEIWVQSSTSRTAVLASRAGLDVAAVELPGDHFSSVQAAIRESIAFFRQHMAAD</sequence>
<dbReference type="RefSeq" id="WP_148597419.1">
    <property type="nucleotide sequence ID" value="NZ_CP042997.1"/>
</dbReference>
<dbReference type="SUPFAM" id="SSF53474">
    <property type="entry name" value="alpha/beta-Hydrolases"/>
    <property type="match status" value="1"/>
</dbReference>
<evidence type="ECO:0000256" key="1">
    <source>
        <dbReference type="ARBA" id="ARBA00022801"/>
    </source>
</evidence>
<organism evidence="4 5">
    <name type="scientific">Aquisphaera giovannonii</name>
    <dbReference type="NCBI Taxonomy" id="406548"/>
    <lineage>
        <taxon>Bacteria</taxon>
        <taxon>Pseudomonadati</taxon>
        <taxon>Planctomycetota</taxon>
        <taxon>Planctomycetia</taxon>
        <taxon>Isosphaerales</taxon>
        <taxon>Isosphaeraceae</taxon>
        <taxon>Aquisphaera</taxon>
    </lineage>
</organism>
<feature type="domain" description="AB hydrolase-1" evidence="3">
    <location>
        <begin position="100"/>
        <end position="272"/>
    </location>
</feature>
<gene>
    <name evidence="4" type="ORF">OJF2_65100</name>
</gene>
<dbReference type="InterPro" id="IPR000073">
    <property type="entry name" value="AB_hydrolase_1"/>
</dbReference>
<keyword evidence="1 4" id="KW-0378">Hydrolase</keyword>
<dbReference type="KEGG" id="agv:OJF2_65100"/>
<proteinExistence type="inferred from homology"/>
<dbReference type="EMBL" id="CP042997">
    <property type="protein sequence ID" value="QEH37916.1"/>
    <property type="molecule type" value="Genomic_DNA"/>
</dbReference>
<dbReference type="PANTHER" id="PTHR22946:SF9">
    <property type="entry name" value="POLYKETIDE TRANSFERASE AF380"/>
    <property type="match status" value="1"/>
</dbReference>
<dbReference type="Proteomes" id="UP000324233">
    <property type="component" value="Chromosome"/>
</dbReference>
<dbReference type="PROSITE" id="PS51257">
    <property type="entry name" value="PROKAR_LIPOPROTEIN"/>
    <property type="match status" value="1"/>
</dbReference>
<comment type="similarity">
    <text evidence="2">Belongs to the AB hydrolase superfamily. FUS2 hydrolase family.</text>
</comment>
<evidence type="ECO:0000313" key="4">
    <source>
        <dbReference type="EMBL" id="QEH37916.1"/>
    </source>
</evidence>
<dbReference type="InterPro" id="IPR050261">
    <property type="entry name" value="FrsA_esterase"/>
</dbReference>
<evidence type="ECO:0000256" key="2">
    <source>
        <dbReference type="ARBA" id="ARBA00038115"/>
    </source>
</evidence>
<keyword evidence="5" id="KW-1185">Reference proteome</keyword>
<dbReference type="GO" id="GO:0008236">
    <property type="term" value="F:serine-type peptidase activity"/>
    <property type="evidence" value="ECO:0007669"/>
    <property type="project" value="InterPro"/>
</dbReference>
<accession>A0A5B9WBE0</accession>
<reference evidence="4 5" key="1">
    <citation type="submission" date="2019-08" db="EMBL/GenBank/DDBJ databases">
        <title>Deep-cultivation of Planctomycetes and their phenomic and genomic characterization uncovers novel biology.</title>
        <authorList>
            <person name="Wiegand S."/>
            <person name="Jogler M."/>
            <person name="Boedeker C."/>
            <person name="Pinto D."/>
            <person name="Vollmers J."/>
            <person name="Rivas-Marin E."/>
            <person name="Kohn T."/>
            <person name="Peeters S.H."/>
            <person name="Heuer A."/>
            <person name="Rast P."/>
            <person name="Oberbeckmann S."/>
            <person name="Bunk B."/>
            <person name="Jeske O."/>
            <person name="Meyerdierks A."/>
            <person name="Storesund J.E."/>
            <person name="Kallscheuer N."/>
            <person name="Luecker S."/>
            <person name="Lage O.M."/>
            <person name="Pohl T."/>
            <person name="Merkel B.J."/>
            <person name="Hornburger P."/>
            <person name="Mueller R.-W."/>
            <person name="Bruemmer F."/>
            <person name="Labrenz M."/>
            <person name="Spormann A.M."/>
            <person name="Op den Camp H."/>
            <person name="Overmann J."/>
            <person name="Amann R."/>
            <person name="Jetten M.S.M."/>
            <person name="Mascher T."/>
            <person name="Medema M.H."/>
            <person name="Devos D.P."/>
            <person name="Kaster A.-K."/>
            <person name="Ovreas L."/>
            <person name="Rohde M."/>
            <person name="Galperin M.Y."/>
            <person name="Jogler C."/>
        </authorList>
    </citation>
    <scope>NUCLEOTIDE SEQUENCE [LARGE SCALE GENOMIC DNA]</scope>
    <source>
        <strain evidence="4 5">OJF2</strain>
    </source>
</reference>
<dbReference type="AlphaFoldDB" id="A0A5B9WBE0"/>
<dbReference type="OrthoDB" id="9805123at2"/>